<feature type="domain" description="SMP" evidence="4">
    <location>
        <begin position="62"/>
        <end position="109"/>
    </location>
</feature>
<dbReference type="EnsemblPlants" id="Zm00001eb047600_T001">
    <property type="protein sequence ID" value="Zm00001eb047600_P001"/>
    <property type="gene ID" value="Zm00001eb047600"/>
</dbReference>
<dbReference type="PANTHER" id="PTHR31174">
    <property type="entry name" value="SEED MATURATION FAMILY PROTEIN"/>
    <property type="match status" value="1"/>
</dbReference>
<evidence type="ECO:0000256" key="3">
    <source>
        <dbReference type="SAM" id="MobiDB-lite"/>
    </source>
</evidence>
<protein>
    <recommendedName>
        <fullName evidence="4">SMP domain-containing protein</fullName>
    </recommendedName>
</protein>
<dbReference type="Proteomes" id="UP000007305">
    <property type="component" value="Chromosome 1"/>
</dbReference>
<name>A0A804LZG8_MAIZE</name>
<evidence type="ECO:0000313" key="5">
    <source>
        <dbReference type="EnsemblPlants" id="Zm00001eb047600_P001"/>
    </source>
</evidence>
<dbReference type="InterPro" id="IPR007011">
    <property type="entry name" value="LEA_SMP_dom"/>
</dbReference>
<evidence type="ECO:0000313" key="6">
    <source>
        <dbReference type="Proteomes" id="UP000007305"/>
    </source>
</evidence>
<dbReference type="Pfam" id="PF04927">
    <property type="entry name" value="SMP"/>
    <property type="match status" value="1"/>
</dbReference>
<reference evidence="5" key="2">
    <citation type="submission" date="2019-07" db="EMBL/GenBank/DDBJ databases">
        <authorList>
            <person name="Seetharam A."/>
            <person name="Woodhouse M."/>
            <person name="Cannon E."/>
        </authorList>
    </citation>
    <scope>NUCLEOTIDE SEQUENCE [LARGE SCALE GENOMIC DNA]</scope>
    <source>
        <strain evidence="5">cv. B73</strain>
    </source>
</reference>
<reference evidence="5" key="3">
    <citation type="submission" date="2021-05" db="UniProtKB">
        <authorList>
            <consortium name="EnsemblPlants"/>
        </authorList>
    </citation>
    <scope>IDENTIFICATION</scope>
    <source>
        <strain evidence="5">cv. B73</strain>
    </source>
</reference>
<feature type="region of interest" description="Disordered" evidence="3">
    <location>
        <begin position="186"/>
        <end position="238"/>
    </location>
</feature>
<organism evidence="5 6">
    <name type="scientific">Zea mays</name>
    <name type="common">Maize</name>
    <dbReference type="NCBI Taxonomy" id="4577"/>
    <lineage>
        <taxon>Eukaryota</taxon>
        <taxon>Viridiplantae</taxon>
        <taxon>Streptophyta</taxon>
        <taxon>Embryophyta</taxon>
        <taxon>Tracheophyta</taxon>
        <taxon>Spermatophyta</taxon>
        <taxon>Magnoliopsida</taxon>
        <taxon>Liliopsida</taxon>
        <taxon>Poales</taxon>
        <taxon>Poaceae</taxon>
        <taxon>PACMAD clade</taxon>
        <taxon>Panicoideae</taxon>
        <taxon>Andropogonodae</taxon>
        <taxon>Andropogoneae</taxon>
        <taxon>Tripsacinae</taxon>
        <taxon>Zea</taxon>
    </lineage>
</organism>
<evidence type="ECO:0000256" key="1">
    <source>
        <dbReference type="ARBA" id="ARBA00010733"/>
    </source>
</evidence>
<keyword evidence="2" id="KW-0677">Repeat</keyword>
<comment type="similarity">
    <text evidence="1">Belongs to the LEA type SMP family.</text>
</comment>
<dbReference type="Gramene" id="Zm00001eb047600_T001">
    <property type="protein sequence ID" value="Zm00001eb047600_P001"/>
    <property type="gene ID" value="Zm00001eb047600"/>
</dbReference>
<reference evidence="6" key="1">
    <citation type="submission" date="2015-12" db="EMBL/GenBank/DDBJ databases">
        <title>Update maize B73 reference genome by single molecule sequencing technologies.</title>
        <authorList>
            <consortium name="Maize Genome Sequencing Project"/>
            <person name="Ware D."/>
        </authorList>
    </citation>
    <scope>NUCLEOTIDE SEQUENCE [LARGE SCALE GENOMIC DNA]</scope>
    <source>
        <strain evidence="6">cv. B73</strain>
    </source>
</reference>
<dbReference type="InterPro" id="IPR042971">
    <property type="entry name" value="LEA_SMP"/>
</dbReference>
<evidence type="ECO:0000256" key="2">
    <source>
        <dbReference type="ARBA" id="ARBA00022737"/>
    </source>
</evidence>
<dbReference type="PANTHER" id="PTHR31174:SF21">
    <property type="entry name" value="OS12G0626500 PROTEIN"/>
    <property type="match status" value="1"/>
</dbReference>
<evidence type="ECO:0000259" key="4">
    <source>
        <dbReference type="Pfam" id="PF04927"/>
    </source>
</evidence>
<feature type="region of interest" description="Disordered" evidence="3">
    <location>
        <begin position="23"/>
        <end position="49"/>
    </location>
</feature>
<dbReference type="AlphaFoldDB" id="A0A804LZG8"/>
<proteinExistence type="inferred from homology"/>
<feature type="compositionally biased region" description="Basic and acidic residues" evidence="3">
    <location>
        <begin position="190"/>
        <end position="199"/>
    </location>
</feature>
<dbReference type="InParanoid" id="A0A804LZG8"/>
<keyword evidence="6" id="KW-1185">Reference proteome</keyword>
<sequence>MHHLAVPTLRACRCGNPRLSLPLTSTFTTRPHNHSRPRTPPTKTSLSEQRSIGFHDEPGAAADVFAVKGELARTPTGLEDAAMMQAAENAVLGQAPRGEAAAVMQSASRRKGRLGVVPRDEATDAAADGWVAVTEARVPGFRVKHARSSWPTRCRPFRVDATVALNCLKPSVRHLLRRNSKARRGVRGVLDGREQDNDRQGAGGDRVLRRRRACGVEASDAAEARATGLDEADKEVER</sequence>
<accession>A0A804LZG8</accession>